<protein>
    <submittedName>
        <fullName evidence="2 3">Mitochondrial protein</fullName>
    </submittedName>
</protein>
<dbReference type="CDD" id="cd09272">
    <property type="entry name" value="RNase_HI_RT_Ty1"/>
    <property type="match status" value="1"/>
</dbReference>
<feature type="domain" description="Reverse transcriptase Ty1/copia-type" evidence="1">
    <location>
        <begin position="2"/>
        <end position="112"/>
    </location>
</feature>
<accession>A0A5D3E3X8</accession>
<dbReference type="EMBL" id="SSTD01000240">
    <property type="protein sequence ID" value="TYK30777.1"/>
    <property type="molecule type" value="Genomic_DNA"/>
</dbReference>
<dbReference type="Proteomes" id="UP000321947">
    <property type="component" value="Unassembled WGS sequence"/>
</dbReference>
<dbReference type="OrthoDB" id="1745725at2759"/>
<dbReference type="STRING" id="1194695.A0A5D3E3X8"/>
<proteinExistence type="predicted"/>
<evidence type="ECO:0000313" key="3">
    <source>
        <dbReference type="EMBL" id="TYK30777.1"/>
    </source>
</evidence>
<evidence type="ECO:0000313" key="2">
    <source>
        <dbReference type="EMBL" id="KAA0026182.1"/>
    </source>
</evidence>
<evidence type="ECO:0000313" key="4">
    <source>
        <dbReference type="Proteomes" id="UP000321393"/>
    </source>
</evidence>
<gene>
    <name evidence="3" type="ORF">E5676_scaffold343G001260</name>
    <name evidence="2" type="ORF">E6C27_scaffold19G001440</name>
</gene>
<dbReference type="InterPro" id="IPR043502">
    <property type="entry name" value="DNA/RNA_pol_sf"/>
</dbReference>
<dbReference type="Proteomes" id="UP000321393">
    <property type="component" value="Unassembled WGS sequence"/>
</dbReference>
<comment type="caution">
    <text evidence="3">The sequence shown here is derived from an EMBL/GenBank/DDBJ whole genome shotgun (WGS) entry which is preliminary data.</text>
</comment>
<dbReference type="PANTHER" id="PTHR11439:SF475">
    <property type="entry name" value="CYSTEINE-RICH RLK (RECEPTOR-LIKE PROTEIN KINASE) 8"/>
    <property type="match status" value="1"/>
</dbReference>
<dbReference type="SUPFAM" id="SSF56672">
    <property type="entry name" value="DNA/RNA polymerases"/>
    <property type="match status" value="1"/>
</dbReference>
<sequence length="282" mass="32824">MDYDETFSPVAKLTTVRVLLVLAASKDSKLWQMDVKNAFLNGELDQDIYMEQLKGFEDKIHHHNYICKLRKTLYGLKQAPRAWYEKIAEFLVESGFTVASADFSLFVKARDSQKPKKPHLEAVRRIFKISQRDHDTRRSTTGYLFKLGCGAVSWCSKRQPIVALCTTEVEYKAAQENMWIKQLMKEEINHATTLYCDNLSAVRLAENSVFHARTKHVELHYHFIREKVLQEEIEMKPIKAEDQIADIFTKGLPITKHMKFLQQLRMIERPRIVSVEGECKSI</sequence>
<dbReference type="AlphaFoldDB" id="A0A5D3E3X8"/>
<evidence type="ECO:0000259" key="1">
    <source>
        <dbReference type="Pfam" id="PF07727"/>
    </source>
</evidence>
<organism evidence="3 5">
    <name type="scientific">Cucumis melo var. makuwa</name>
    <name type="common">Oriental melon</name>
    <dbReference type="NCBI Taxonomy" id="1194695"/>
    <lineage>
        <taxon>Eukaryota</taxon>
        <taxon>Viridiplantae</taxon>
        <taxon>Streptophyta</taxon>
        <taxon>Embryophyta</taxon>
        <taxon>Tracheophyta</taxon>
        <taxon>Spermatophyta</taxon>
        <taxon>Magnoliopsida</taxon>
        <taxon>eudicotyledons</taxon>
        <taxon>Gunneridae</taxon>
        <taxon>Pentapetalae</taxon>
        <taxon>rosids</taxon>
        <taxon>fabids</taxon>
        <taxon>Cucurbitales</taxon>
        <taxon>Cucurbitaceae</taxon>
        <taxon>Benincaseae</taxon>
        <taxon>Cucumis</taxon>
    </lineage>
</organism>
<reference evidence="4 5" key="1">
    <citation type="submission" date="2019-08" db="EMBL/GenBank/DDBJ databases">
        <title>Draft genome sequences of two oriental melons (Cucumis melo L. var makuwa).</title>
        <authorList>
            <person name="Kwon S.-Y."/>
        </authorList>
    </citation>
    <scope>NUCLEOTIDE SEQUENCE [LARGE SCALE GENOMIC DNA]</scope>
    <source>
        <strain evidence="5">cv. Chang Bougi</strain>
        <strain evidence="4">cv. SW 3</strain>
        <tissue evidence="3">Leaf</tissue>
    </source>
</reference>
<dbReference type="EMBL" id="SSTE01022979">
    <property type="protein sequence ID" value="KAA0026182.1"/>
    <property type="molecule type" value="Genomic_DNA"/>
</dbReference>
<dbReference type="InterPro" id="IPR013103">
    <property type="entry name" value="RVT_2"/>
</dbReference>
<dbReference type="PANTHER" id="PTHR11439">
    <property type="entry name" value="GAG-POL-RELATED RETROTRANSPOSON"/>
    <property type="match status" value="1"/>
</dbReference>
<dbReference type="Pfam" id="PF07727">
    <property type="entry name" value="RVT_2"/>
    <property type="match status" value="1"/>
</dbReference>
<name>A0A5D3E3X8_CUCMM</name>
<evidence type="ECO:0000313" key="5">
    <source>
        <dbReference type="Proteomes" id="UP000321947"/>
    </source>
</evidence>